<evidence type="ECO:0000313" key="1">
    <source>
        <dbReference type="EMBL" id="QJA48013.1"/>
    </source>
</evidence>
<name>A0A6H1ZJB2_9ZZZZ</name>
<dbReference type="AlphaFoldDB" id="A0A6H1ZJB2"/>
<organism evidence="1">
    <name type="scientific">viral metagenome</name>
    <dbReference type="NCBI Taxonomy" id="1070528"/>
    <lineage>
        <taxon>unclassified sequences</taxon>
        <taxon>metagenomes</taxon>
        <taxon>organismal metagenomes</taxon>
    </lineage>
</organism>
<sequence length="49" mass="5809">MDKHALQNRNGVVKTIAEWETEVIEEEEVIEEVVEEDEIEEKPKTKKKK</sequence>
<accession>A0A6H1ZJB2</accession>
<dbReference type="EMBL" id="MT144067">
    <property type="protein sequence ID" value="QJA48013.1"/>
    <property type="molecule type" value="Genomic_DNA"/>
</dbReference>
<dbReference type="EMBL" id="MT144722">
    <property type="protein sequence ID" value="QJH98232.1"/>
    <property type="molecule type" value="Genomic_DNA"/>
</dbReference>
<reference evidence="1" key="1">
    <citation type="submission" date="2020-03" db="EMBL/GenBank/DDBJ databases">
        <title>The deep terrestrial virosphere.</title>
        <authorList>
            <person name="Holmfeldt K."/>
            <person name="Nilsson E."/>
            <person name="Simone D."/>
            <person name="Lopez-Fernandez M."/>
            <person name="Wu X."/>
            <person name="de Brujin I."/>
            <person name="Lundin D."/>
            <person name="Andersson A."/>
            <person name="Bertilsson S."/>
            <person name="Dopson M."/>
        </authorList>
    </citation>
    <scope>NUCLEOTIDE SEQUENCE</scope>
    <source>
        <strain evidence="1">TM448A00804</strain>
        <strain evidence="2">TM448B01250</strain>
    </source>
</reference>
<gene>
    <name evidence="1" type="ORF">TM448A00804_0031</name>
    <name evidence="2" type="ORF">TM448B01250_0020</name>
</gene>
<evidence type="ECO:0000313" key="2">
    <source>
        <dbReference type="EMBL" id="QJH98232.1"/>
    </source>
</evidence>
<proteinExistence type="predicted"/>
<protein>
    <submittedName>
        <fullName evidence="1">Uncharacterized protein</fullName>
    </submittedName>
</protein>